<reference evidence="1 2" key="1">
    <citation type="submission" date="2018-11" db="EMBL/GenBank/DDBJ databases">
        <title>Deinococcus shelandsis sp. nov., isolated from South Shetland Islands soil of Antarctica.</title>
        <authorList>
            <person name="Tian J."/>
        </authorList>
    </citation>
    <scope>NUCLEOTIDE SEQUENCE [LARGE SCALE GENOMIC DNA]</scope>
    <source>
        <strain evidence="1 2">S14-83T</strain>
    </source>
</reference>
<evidence type="ECO:0000313" key="2">
    <source>
        <dbReference type="Proteomes" id="UP000276417"/>
    </source>
</evidence>
<accession>A0A3G8YGF3</accession>
<name>A0A3G8YGF3_9DEIO</name>
<dbReference type="Proteomes" id="UP000276417">
    <property type="component" value="Chromosome 2"/>
</dbReference>
<organism evidence="1 2">
    <name type="scientific">Deinococcus psychrotolerans</name>
    <dbReference type="NCBI Taxonomy" id="2489213"/>
    <lineage>
        <taxon>Bacteria</taxon>
        <taxon>Thermotogati</taxon>
        <taxon>Deinococcota</taxon>
        <taxon>Deinococci</taxon>
        <taxon>Deinococcales</taxon>
        <taxon>Deinococcaceae</taxon>
        <taxon>Deinococcus</taxon>
    </lineage>
</organism>
<sequence>MCTGVSGGAPQAQQILDRWHLVKNLREALERQVQRHREYMSLALGLEGKHGVLSLQSTSAERSSQEATARRQAQYAELYALSQQGQSIAAIVRTAGVRRATVHRAIRCQGQMDRRRHARPSGILTPFQTLLTARWEAGCQNASQLYRDLVQAGYVGSKRRVSLWVQERREVPAPTTPGSFKTGSASGSLPFRAITRRMVDPLIAVPKFERKNRMV</sequence>
<protein>
    <submittedName>
        <fullName evidence="1">Uncharacterized protein</fullName>
    </submittedName>
</protein>
<evidence type="ECO:0000313" key="1">
    <source>
        <dbReference type="EMBL" id="AZI44419.1"/>
    </source>
</evidence>
<dbReference type="EMBL" id="CP034184">
    <property type="protein sequence ID" value="AZI44419.1"/>
    <property type="molecule type" value="Genomic_DNA"/>
</dbReference>
<dbReference type="KEGG" id="dph:EHF33_14095"/>
<keyword evidence="2" id="KW-1185">Reference proteome</keyword>
<dbReference type="AlphaFoldDB" id="A0A3G8YGF3"/>
<dbReference type="OrthoDB" id="8949337at2"/>
<gene>
    <name evidence="1" type="ORF">EHF33_14095</name>
</gene>
<proteinExistence type="predicted"/>